<sequence>MRKEGGYPPPRSPAPVPDKSQNQGGVPPLQGDGFNPGSTAGCTTEAANSHPPLHEIDKIDV</sequence>
<comment type="caution">
    <text evidence="2">The sequence shown here is derived from an EMBL/GenBank/DDBJ whole genome shotgun (WGS) entry which is preliminary data.</text>
</comment>
<gene>
    <name evidence="2" type="ORF">PG996_013870</name>
</gene>
<evidence type="ECO:0000313" key="2">
    <source>
        <dbReference type="EMBL" id="KAK8045806.1"/>
    </source>
</evidence>
<feature type="compositionally biased region" description="Polar residues" evidence="1">
    <location>
        <begin position="36"/>
        <end position="47"/>
    </location>
</feature>
<dbReference type="EMBL" id="JAQQWM010000009">
    <property type="protein sequence ID" value="KAK8045806.1"/>
    <property type="molecule type" value="Genomic_DNA"/>
</dbReference>
<evidence type="ECO:0000313" key="3">
    <source>
        <dbReference type="Proteomes" id="UP001446871"/>
    </source>
</evidence>
<protein>
    <submittedName>
        <fullName evidence="2">Uncharacterized protein</fullName>
    </submittedName>
</protein>
<feature type="compositionally biased region" description="Pro residues" evidence="1">
    <location>
        <begin position="7"/>
        <end position="16"/>
    </location>
</feature>
<accession>A0ABR1TGN9</accession>
<evidence type="ECO:0000256" key="1">
    <source>
        <dbReference type="SAM" id="MobiDB-lite"/>
    </source>
</evidence>
<feature type="compositionally biased region" description="Basic and acidic residues" evidence="1">
    <location>
        <begin position="52"/>
        <end position="61"/>
    </location>
</feature>
<organism evidence="2 3">
    <name type="scientific">Apiospora saccharicola</name>
    <dbReference type="NCBI Taxonomy" id="335842"/>
    <lineage>
        <taxon>Eukaryota</taxon>
        <taxon>Fungi</taxon>
        <taxon>Dikarya</taxon>
        <taxon>Ascomycota</taxon>
        <taxon>Pezizomycotina</taxon>
        <taxon>Sordariomycetes</taxon>
        <taxon>Xylariomycetidae</taxon>
        <taxon>Amphisphaeriales</taxon>
        <taxon>Apiosporaceae</taxon>
        <taxon>Apiospora</taxon>
    </lineage>
</organism>
<dbReference type="Proteomes" id="UP001446871">
    <property type="component" value="Unassembled WGS sequence"/>
</dbReference>
<proteinExistence type="predicted"/>
<reference evidence="2 3" key="1">
    <citation type="submission" date="2023-01" db="EMBL/GenBank/DDBJ databases">
        <title>Analysis of 21 Apiospora genomes using comparative genomics revels a genus with tremendous synthesis potential of carbohydrate active enzymes and secondary metabolites.</title>
        <authorList>
            <person name="Sorensen T."/>
        </authorList>
    </citation>
    <scope>NUCLEOTIDE SEQUENCE [LARGE SCALE GENOMIC DNA]</scope>
    <source>
        <strain evidence="2 3">CBS 83171</strain>
    </source>
</reference>
<feature type="region of interest" description="Disordered" evidence="1">
    <location>
        <begin position="1"/>
        <end position="61"/>
    </location>
</feature>
<name>A0ABR1TGN9_9PEZI</name>
<keyword evidence="3" id="KW-1185">Reference proteome</keyword>